<evidence type="ECO:0000256" key="9">
    <source>
        <dbReference type="ARBA" id="ARBA00022763"/>
    </source>
</evidence>
<keyword evidence="24" id="KW-1185">Reference proteome</keyword>
<feature type="domain" description="FPG-type" evidence="21">
    <location>
        <begin position="235"/>
        <end position="269"/>
    </location>
</feature>
<evidence type="ECO:0000256" key="12">
    <source>
        <dbReference type="ARBA" id="ARBA00022833"/>
    </source>
</evidence>
<dbReference type="FunFam" id="1.10.8.50:FF:000003">
    <property type="entry name" value="Formamidopyrimidine-DNA glycosylase"/>
    <property type="match status" value="1"/>
</dbReference>
<evidence type="ECO:0000256" key="1">
    <source>
        <dbReference type="ARBA" id="ARBA00001668"/>
    </source>
</evidence>
<evidence type="ECO:0000256" key="8">
    <source>
        <dbReference type="ARBA" id="ARBA00022723"/>
    </source>
</evidence>
<protein>
    <recommendedName>
        <fullName evidence="7">Formamidopyrimidine-DNA glycosylase</fullName>
        <ecNumber evidence="5">3.2.2.23</ecNumber>
        <ecNumber evidence="6">4.2.99.18</ecNumber>
    </recommendedName>
    <alternativeName>
        <fullName evidence="18">DNA-(apurinic or apyrimidinic site) lyase MutM</fullName>
    </alternativeName>
</protein>
<name>A0A0M2SPY7_9BACI</name>
<evidence type="ECO:0000256" key="18">
    <source>
        <dbReference type="ARBA" id="ARBA00030638"/>
    </source>
</evidence>
<dbReference type="InterPro" id="IPR010663">
    <property type="entry name" value="Znf_FPG/IleRS"/>
</dbReference>
<dbReference type="InterPro" id="IPR010979">
    <property type="entry name" value="Ribosomal_uS13-like_H2TH"/>
</dbReference>
<keyword evidence="9" id="KW-0227">DNA damage</keyword>
<dbReference type="InterPro" id="IPR000214">
    <property type="entry name" value="Znf_DNA_glyclase/AP_lyase"/>
</dbReference>
<evidence type="ECO:0000259" key="22">
    <source>
        <dbReference type="PROSITE" id="PS51068"/>
    </source>
</evidence>
<dbReference type="SMART" id="SM00898">
    <property type="entry name" value="Fapy_DNA_glyco"/>
    <property type="match status" value="1"/>
</dbReference>
<keyword evidence="13" id="KW-0238">DNA-binding</keyword>
<evidence type="ECO:0000256" key="7">
    <source>
        <dbReference type="ARBA" id="ARBA00016240"/>
    </source>
</evidence>
<dbReference type="SMART" id="SM01232">
    <property type="entry name" value="H2TH"/>
    <property type="match status" value="1"/>
</dbReference>
<dbReference type="InterPro" id="IPR012319">
    <property type="entry name" value="FPG_cat"/>
</dbReference>
<dbReference type="SUPFAM" id="SSF81624">
    <property type="entry name" value="N-terminal domain of MutM-like DNA repair proteins"/>
    <property type="match status" value="1"/>
</dbReference>
<evidence type="ECO:0000256" key="19">
    <source>
        <dbReference type="ARBA" id="ARBA00044632"/>
    </source>
</evidence>
<comment type="subunit">
    <text evidence="4">Monomer.</text>
</comment>
<sequence length="269" mass="30500">MPELPEMETYRKMLGERIVGRTISDAEVNRDKTINVPAAQFVAELKGNSVTRVERRAKHLIFRLKSGSSLLLHLMLGGWMYLGDDNDNPDRTKQVILSFGEMKLYFIGLRLGFLHLHDEQSLNVELDDLGPEPLDPAFTIGKFKELFSGRKGMIKTTLVNQKVIAGIGNCYSDEICHEAGIKPVRTFAELEPPELNSMYHAMKTVFLRAIEAGGYMDQPLFKDDMKTGGYDKQCRVYDREGEACIRCGNLIIKEIVSSRKTFYCPDCQH</sequence>
<evidence type="ECO:0000256" key="17">
    <source>
        <dbReference type="ARBA" id="ARBA00023295"/>
    </source>
</evidence>
<evidence type="ECO:0000256" key="2">
    <source>
        <dbReference type="ARBA" id="ARBA00001947"/>
    </source>
</evidence>
<dbReference type="PATRIC" id="fig|1408103.3.peg.4052"/>
<comment type="catalytic activity">
    <reaction evidence="1">
        <text>Hydrolysis of DNA containing ring-opened 7-methylguanine residues, releasing 2,6-diamino-4-hydroxy-5-(N-methyl)formamidopyrimidine.</text>
        <dbReference type="EC" id="3.2.2.23"/>
    </reaction>
</comment>
<proteinExistence type="inferred from homology"/>
<dbReference type="GO" id="GO:0003684">
    <property type="term" value="F:damaged DNA binding"/>
    <property type="evidence" value="ECO:0007669"/>
    <property type="project" value="InterPro"/>
</dbReference>
<comment type="cofactor">
    <cofactor evidence="2">
        <name>Zn(2+)</name>
        <dbReference type="ChEBI" id="CHEBI:29105"/>
    </cofactor>
</comment>
<reference evidence="23 24" key="1">
    <citation type="submission" date="2015-04" db="EMBL/GenBank/DDBJ databases">
        <title>Taxonomic description and genome sequence of Bacillus campisalis sp. nov., a novel member of the genus Bacillus isolated from solar saltern.</title>
        <authorList>
            <person name="Mathan Kumar R."/>
            <person name="Kaur G."/>
            <person name="Kumar A."/>
            <person name="Singh N.K."/>
            <person name="Kaur N."/>
            <person name="Kumar N."/>
            <person name="Mayilraj S."/>
        </authorList>
    </citation>
    <scope>NUCLEOTIDE SEQUENCE [LARGE SCALE GENOMIC DNA]</scope>
    <source>
        <strain evidence="23 24">SA2-6</strain>
    </source>
</reference>
<accession>A0A0M2SPY7</accession>
<evidence type="ECO:0000256" key="20">
    <source>
        <dbReference type="PROSITE-ProRule" id="PRU00391"/>
    </source>
</evidence>
<dbReference type="Pfam" id="PF06827">
    <property type="entry name" value="zf-FPG_IleRS"/>
    <property type="match status" value="1"/>
</dbReference>
<evidence type="ECO:0000256" key="10">
    <source>
        <dbReference type="ARBA" id="ARBA00022771"/>
    </source>
</evidence>
<evidence type="ECO:0000256" key="15">
    <source>
        <dbReference type="ARBA" id="ARBA00023239"/>
    </source>
</evidence>
<keyword evidence="16" id="KW-0511">Multifunctional enzyme</keyword>
<dbReference type="PANTHER" id="PTHR22993">
    <property type="entry name" value="FORMAMIDOPYRIMIDINE-DNA GLYCOSYLASE"/>
    <property type="match status" value="1"/>
</dbReference>
<keyword evidence="12" id="KW-0862">Zinc</keyword>
<dbReference type="NCBIfam" id="NF002211">
    <property type="entry name" value="PRK01103.1"/>
    <property type="match status" value="1"/>
</dbReference>
<dbReference type="InterPro" id="IPR020629">
    <property type="entry name" value="FPG_Glyclase"/>
</dbReference>
<dbReference type="EMBL" id="LAYY01000026">
    <property type="protein sequence ID" value="KKK36604.1"/>
    <property type="molecule type" value="Genomic_DNA"/>
</dbReference>
<evidence type="ECO:0000256" key="4">
    <source>
        <dbReference type="ARBA" id="ARBA00011245"/>
    </source>
</evidence>
<dbReference type="SUPFAM" id="SSF46946">
    <property type="entry name" value="S13-like H2TH domain"/>
    <property type="match status" value="1"/>
</dbReference>
<evidence type="ECO:0000256" key="6">
    <source>
        <dbReference type="ARBA" id="ARBA00012720"/>
    </source>
</evidence>
<dbReference type="Pfam" id="PF06831">
    <property type="entry name" value="H2TH"/>
    <property type="match status" value="1"/>
</dbReference>
<keyword evidence="10 20" id="KW-0863">Zinc-finger</keyword>
<dbReference type="Pfam" id="PF01149">
    <property type="entry name" value="Fapy_DNA_glyco"/>
    <property type="match status" value="1"/>
</dbReference>
<dbReference type="PROSITE" id="PS51066">
    <property type="entry name" value="ZF_FPG_2"/>
    <property type="match status" value="1"/>
</dbReference>
<dbReference type="OrthoDB" id="9800855at2"/>
<keyword evidence="15" id="KW-0456">Lyase</keyword>
<dbReference type="AlphaFoldDB" id="A0A0M2SPY7"/>
<feature type="domain" description="Formamidopyrimidine-DNA glycosylase catalytic" evidence="22">
    <location>
        <begin position="2"/>
        <end position="100"/>
    </location>
</feature>
<evidence type="ECO:0000256" key="16">
    <source>
        <dbReference type="ARBA" id="ARBA00023268"/>
    </source>
</evidence>
<keyword evidence="14" id="KW-0234">DNA repair</keyword>
<dbReference type="EC" id="3.2.2.23" evidence="5"/>
<dbReference type="GO" id="GO:0034039">
    <property type="term" value="F:8-oxo-7,8-dihydroguanine DNA N-glycosylase activity"/>
    <property type="evidence" value="ECO:0007669"/>
    <property type="project" value="TreeGrafter"/>
</dbReference>
<dbReference type="Proteomes" id="UP000034166">
    <property type="component" value="Unassembled WGS sequence"/>
</dbReference>
<evidence type="ECO:0000259" key="21">
    <source>
        <dbReference type="PROSITE" id="PS51066"/>
    </source>
</evidence>
<dbReference type="EC" id="4.2.99.18" evidence="6"/>
<dbReference type="GO" id="GO:0008270">
    <property type="term" value="F:zinc ion binding"/>
    <property type="evidence" value="ECO:0007669"/>
    <property type="project" value="UniProtKB-KW"/>
</dbReference>
<comment type="similarity">
    <text evidence="3">Belongs to the FPG family.</text>
</comment>
<evidence type="ECO:0000313" key="23">
    <source>
        <dbReference type="EMBL" id="KKK36604.1"/>
    </source>
</evidence>
<gene>
    <name evidence="23" type="ORF">WQ57_18300</name>
</gene>
<dbReference type="InterPro" id="IPR035937">
    <property type="entry name" value="FPG_N"/>
</dbReference>
<evidence type="ECO:0000256" key="13">
    <source>
        <dbReference type="ARBA" id="ARBA00023125"/>
    </source>
</evidence>
<evidence type="ECO:0000256" key="11">
    <source>
        <dbReference type="ARBA" id="ARBA00022801"/>
    </source>
</evidence>
<organism evidence="23 24">
    <name type="scientific">Mesobacillus campisalis</name>
    <dbReference type="NCBI Taxonomy" id="1408103"/>
    <lineage>
        <taxon>Bacteria</taxon>
        <taxon>Bacillati</taxon>
        <taxon>Bacillota</taxon>
        <taxon>Bacilli</taxon>
        <taxon>Bacillales</taxon>
        <taxon>Bacillaceae</taxon>
        <taxon>Mesobacillus</taxon>
    </lineage>
</organism>
<dbReference type="Gene3D" id="3.20.190.10">
    <property type="entry name" value="MutM-like, N-terminal"/>
    <property type="match status" value="1"/>
</dbReference>
<evidence type="ECO:0000256" key="14">
    <source>
        <dbReference type="ARBA" id="ARBA00023204"/>
    </source>
</evidence>
<dbReference type="GO" id="GO:0003690">
    <property type="term" value="F:double-stranded DNA binding"/>
    <property type="evidence" value="ECO:0007669"/>
    <property type="project" value="UniProtKB-ARBA"/>
</dbReference>
<keyword evidence="17" id="KW-0326">Glycosidase</keyword>
<evidence type="ECO:0000313" key="24">
    <source>
        <dbReference type="Proteomes" id="UP000034166"/>
    </source>
</evidence>
<dbReference type="GO" id="GO:0140078">
    <property type="term" value="F:class I DNA-(apurinic or apyrimidinic site) endonuclease activity"/>
    <property type="evidence" value="ECO:0007669"/>
    <property type="project" value="UniProtKB-EC"/>
</dbReference>
<evidence type="ECO:0000256" key="5">
    <source>
        <dbReference type="ARBA" id="ARBA00012024"/>
    </source>
</evidence>
<dbReference type="GO" id="GO:0006284">
    <property type="term" value="P:base-excision repair"/>
    <property type="evidence" value="ECO:0007669"/>
    <property type="project" value="InterPro"/>
</dbReference>
<keyword evidence="8" id="KW-0479">Metal-binding</keyword>
<dbReference type="PROSITE" id="PS51068">
    <property type="entry name" value="FPG_CAT"/>
    <property type="match status" value="1"/>
</dbReference>
<dbReference type="InterPro" id="IPR015886">
    <property type="entry name" value="H2TH_FPG"/>
</dbReference>
<dbReference type="RefSeq" id="WP_046525210.1">
    <property type="nucleotide sequence ID" value="NZ_LAYY01000026.1"/>
</dbReference>
<dbReference type="SUPFAM" id="SSF57716">
    <property type="entry name" value="Glucocorticoid receptor-like (DNA-binding domain)"/>
    <property type="match status" value="1"/>
</dbReference>
<comment type="caution">
    <text evidence="23">The sequence shown here is derived from an EMBL/GenBank/DDBJ whole genome shotgun (WGS) entry which is preliminary data.</text>
</comment>
<keyword evidence="11" id="KW-0378">Hydrolase</keyword>
<evidence type="ECO:0000256" key="3">
    <source>
        <dbReference type="ARBA" id="ARBA00009409"/>
    </source>
</evidence>
<dbReference type="Gene3D" id="1.10.8.50">
    <property type="match status" value="1"/>
</dbReference>
<comment type="catalytic activity">
    <reaction evidence="19">
        <text>2'-deoxyribonucleotide-(2'-deoxyribose 5'-phosphate)-2'-deoxyribonucleotide-DNA = a 3'-end 2'-deoxyribonucleotide-(2,3-dehydro-2,3-deoxyribose 5'-phosphate)-DNA + a 5'-end 5'-phospho-2'-deoxyribonucleoside-DNA + H(+)</text>
        <dbReference type="Rhea" id="RHEA:66592"/>
        <dbReference type="Rhea" id="RHEA-COMP:13180"/>
        <dbReference type="Rhea" id="RHEA-COMP:16897"/>
        <dbReference type="Rhea" id="RHEA-COMP:17067"/>
        <dbReference type="ChEBI" id="CHEBI:15378"/>
        <dbReference type="ChEBI" id="CHEBI:136412"/>
        <dbReference type="ChEBI" id="CHEBI:157695"/>
        <dbReference type="ChEBI" id="CHEBI:167181"/>
        <dbReference type="EC" id="4.2.99.18"/>
    </reaction>
</comment>
<dbReference type="PANTHER" id="PTHR22993:SF9">
    <property type="entry name" value="FORMAMIDOPYRIMIDINE-DNA GLYCOSYLASE"/>
    <property type="match status" value="1"/>
</dbReference>